<feature type="domain" description="EF-hand" evidence="4">
    <location>
        <begin position="116"/>
        <end position="151"/>
    </location>
</feature>
<dbReference type="SMART" id="SM00054">
    <property type="entry name" value="EFh"/>
    <property type="match status" value="3"/>
</dbReference>
<dbReference type="Pfam" id="PF13202">
    <property type="entry name" value="EF-hand_5"/>
    <property type="match status" value="1"/>
</dbReference>
<dbReference type="InterPro" id="IPR028846">
    <property type="entry name" value="Recoverin"/>
</dbReference>
<sequence length="253" mass="29270">MNEGELKRTGSRGFHSNPCKQFARAAGNYRIYSFAGTFVQPGVNVEVFEMAEMNRRMIKNLAESISKEVKHFNKTEVEHLIRQFNSLVGKQSDRRGGSGLDRARFRNILHNTFGLTDDMMMDRVFRVFDKDNDSYVSVKEWIEGLSVFLRGTFDEKIKYCFDIYDLNGNGYISREEMFHMLKNSLIRQPTEEDPEEGVKDLVEIALKKMDHDHDSQLSYADFERAVKDESLLLEAFGTCLPDAKVKKKKKIPN</sequence>
<reference evidence="5" key="2">
    <citation type="submission" date="2025-08" db="UniProtKB">
        <authorList>
            <consortium name="Ensembl"/>
        </authorList>
    </citation>
    <scope>IDENTIFICATION</scope>
</reference>
<dbReference type="InterPro" id="IPR002048">
    <property type="entry name" value="EF_hand_dom"/>
</dbReference>
<gene>
    <name evidence="5" type="primary">CLXN</name>
    <name evidence="5" type="synonym">LOC108922046</name>
</gene>
<dbReference type="CDD" id="cd00051">
    <property type="entry name" value="EFh"/>
    <property type="match status" value="2"/>
</dbReference>
<keyword evidence="1" id="KW-0479">Metal-binding</keyword>
<reference evidence="5 6" key="1">
    <citation type="submission" date="2019-04" db="EMBL/GenBank/DDBJ databases">
        <authorList>
            <consortium name="Wellcome Sanger Institute Data Sharing"/>
        </authorList>
    </citation>
    <scope>NUCLEOTIDE SEQUENCE [LARGE SCALE GENOMIC DNA]</scope>
</reference>
<feature type="domain" description="EF-hand" evidence="4">
    <location>
        <begin position="152"/>
        <end position="187"/>
    </location>
</feature>
<dbReference type="Proteomes" id="UP000694397">
    <property type="component" value="Chromosome 23"/>
</dbReference>
<dbReference type="PANTHER" id="PTHR23055:SF60">
    <property type="entry name" value="CALAXIN"/>
    <property type="match status" value="1"/>
</dbReference>
<dbReference type="PROSITE" id="PS00018">
    <property type="entry name" value="EF_HAND_1"/>
    <property type="match status" value="1"/>
</dbReference>
<feature type="domain" description="EF-hand" evidence="4">
    <location>
        <begin position="197"/>
        <end position="232"/>
    </location>
</feature>
<dbReference type="PROSITE" id="PS50222">
    <property type="entry name" value="EF_HAND_2"/>
    <property type="match status" value="3"/>
</dbReference>
<reference evidence="5" key="3">
    <citation type="submission" date="2025-09" db="UniProtKB">
        <authorList>
            <consortium name="Ensembl"/>
        </authorList>
    </citation>
    <scope>IDENTIFICATION</scope>
</reference>
<dbReference type="SUPFAM" id="SSF47473">
    <property type="entry name" value="EF-hand"/>
    <property type="match status" value="1"/>
</dbReference>
<keyword evidence="3" id="KW-0106">Calcium</keyword>
<dbReference type="GO" id="GO:0005509">
    <property type="term" value="F:calcium ion binding"/>
    <property type="evidence" value="ECO:0007669"/>
    <property type="project" value="InterPro"/>
</dbReference>
<evidence type="ECO:0000256" key="3">
    <source>
        <dbReference type="ARBA" id="ARBA00022837"/>
    </source>
</evidence>
<name>A0A8C9RQ93_SCLFO</name>
<dbReference type="GeneTree" id="ENSGT00940000159968"/>
<evidence type="ECO:0000256" key="2">
    <source>
        <dbReference type="ARBA" id="ARBA00022737"/>
    </source>
</evidence>
<dbReference type="Pfam" id="PF13499">
    <property type="entry name" value="EF-hand_7"/>
    <property type="match status" value="1"/>
</dbReference>
<accession>A0A8C9RQ93</accession>
<keyword evidence="2" id="KW-0677">Repeat</keyword>
<keyword evidence="6" id="KW-1185">Reference proteome</keyword>
<dbReference type="OrthoDB" id="191686at2759"/>
<dbReference type="Ensembl" id="ENSSFOT00015018451.2">
    <property type="protein sequence ID" value="ENSSFOP00015018241.2"/>
    <property type="gene ID" value="ENSSFOG00015011704.2"/>
</dbReference>
<dbReference type="AlphaFoldDB" id="A0A8C9RQ93"/>
<evidence type="ECO:0000259" key="4">
    <source>
        <dbReference type="PROSITE" id="PS50222"/>
    </source>
</evidence>
<evidence type="ECO:0000313" key="6">
    <source>
        <dbReference type="Proteomes" id="UP000694397"/>
    </source>
</evidence>
<evidence type="ECO:0000256" key="1">
    <source>
        <dbReference type="ARBA" id="ARBA00022723"/>
    </source>
</evidence>
<evidence type="ECO:0000313" key="5">
    <source>
        <dbReference type="Ensembl" id="ENSSFOP00015018241.2"/>
    </source>
</evidence>
<protein>
    <submittedName>
        <fullName evidence="5">Calaxin</fullName>
    </submittedName>
</protein>
<dbReference type="PANTHER" id="PTHR23055">
    <property type="entry name" value="CALCIUM BINDING PROTEINS"/>
    <property type="match status" value="1"/>
</dbReference>
<dbReference type="InterPro" id="IPR011992">
    <property type="entry name" value="EF-hand-dom_pair"/>
</dbReference>
<organism evidence="5 6">
    <name type="scientific">Scleropages formosus</name>
    <name type="common">Asian bonytongue</name>
    <name type="synonym">Osteoglossum formosum</name>
    <dbReference type="NCBI Taxonomy" id="113540"/>
    <lineage>
        <taxon>Eukaryota</taxon>
        <taxon>Metazoa</taxon>
        <taxon>Chordata</taxon>
        <taxon>Craniata</taxon>
        <taxon>Vertebrata</taxon>
        <taxon>Euteleostomi</taxon>
        <taxon>Actinopterygii</taxon>
        <taxon>Neopterygii</taxon>
        <taxon>Teleostei</taxon>
        <taxon>Osteoglossocephala</taxon>
        <taxon>Osteoglossomorpha</taxon>
        <taxon>Osteoglossiformes</taxon>
        <taxon>Osteoglossidae</taxon>
        <taxon>Scleropages</taxon>
    </lineage>
</organism>
<dbReference type="Gene3D" id="1.10.238.10">
    <property type="entry name" value="EF-hand"/>
    <property type="match status" value="1"/>
</dbReference>
<proteinExistence type="predicted"/>
<dbReference type="InterPro" id="IPR018247">
    <property type="entry name" value="EF_Hand_1_Ca_BS"/>
</dbReference>
<dbReference type="PRINTS" id="PR00450">
    <property type="entry name" value="RECOVERIN"/>
</dbReference>